<dbReference type="InterPro" id="IPR010052">
    <property type="entry name" value="T2SS_protein-GspI"/>
</dbReference>
<dbReference type="Proteomes" id="UP001143304">
    <property type="component" value="Unassembled WGS sequence"/>
</dbReference>
<name>A0ABT3T6Z9_9GAMM</name>
<comment type="subunit">
    <text evidence="6">Type II secretion is composed of four main components: the outer membrane complex, the inner membrane complex, the cytoplasmic secretion ATPase and the periplasm-spanning pseudopilus.</text>
</comment>
<feature type="chain" id="PRO_5046350257" description="Type II secretion system protein I" evidence="8">
    <location>
        <begin position="20"/>
        <end position="134"/>
    </location>
</feature>
<keyword evidence="3" id="KW-0812">Transmembrane</keyword>
<sequence>MVALAIVAIALPAVLMALSQQMNDTAYLRDKTIAQMVAANKLNEMRLVIGASGNLVAGKDNGVSPMAGRDWRWWQETKATPMDKFYRIEINVAPEGEQDDDPVYTLTAFMTSDLETDVEELPSQEGDQPPLEAS</sequence>
<feature type="domain" description="Type II secretion system protein GspI C-terminal" evidence="9">
    <location>
        <begin position="28"/>
        <end position="110"/>
    </location>
</feature>
<evidence type="ECO:0000256" key="7">
    <source>
        <dbReference type="SAM" id="MobiDB-lite"/>
    </source>
</evidence>
<organism evidence="10 11">
    <name type="scientific">Candidatus Marimicrobium litorale</name>
    <dbReference type="NCBI Taxonomy" id="2518991"/>
    <lineage>
        <taxon>Bacteria</taxon>
        <taxon>Pseudomonadati</taxon>
        <taxon>Pseudomonadota</taxon>
        <taxon>Gammaproteobacteria</taxon>
        <taxon>Cellvibrionales</taxon>
        <taxon>Halieaceae</taxon>
        <taxon>Marimicrobium</taxon>
    </lineage>
</organism>
<dbReference type="PANTHER" id="PTHR38779">
    <property type="entry name" value="TYPE II SECRETION SYSTEM PROTEIN I-RELATED"/>
    <property type="match status" value="1"/>
</dbReference>
<evidence type="ECO:0000256" key="1">
    <source>
        <dbReference type="ARBA" id="ARBA00004167"/>
    </source>
</evidence>
<evidence type="ECO:0000256" key="3">
    <source>
        <dbReference type="ARBA" id="ARBA00022692"/>
    </source>
</evidence>
<comment type="caution">
    <text evidence="10">The sequence shown here is derived from an EMBL/GenBank/DDBJ whole genome shotgun (WGS) entry which is preliminary data.</text>
</comment>
<dbReference type="EMBL" id="SHNO01000001">
    <property type="protein sequence ID" value="MCX2977249.1"/>
    <property type="molecule type" value="Genomic_DNA"/>
</dbReference>
<feature type="signal peptide" evidence="8">
    <location>
        <begin position="1"/>
        <end position="19"/>
    </location>
</feature>
<dbReference type="InterPro" id="IPR003413">
    <property type="entry name" value="T2SS_GspI_C"/>
</dbReference>
<feature type="region of interest" description="Disordered" evidence="7">
    <location>
        <begin position="115"/>
        <end position="134"/>
    </location>
</feature>
<dbReference type="SUPFAM" id="SSF54523">
    <property type="entry name" value="Pili subunits"/>
    <property type="match status" value="1"/>
</dbReference>
<evidence type="ECO:0000256" key="4">
    <source>
        <dbReference type="ARBA" id="ARBA00022989"/>
    </source>
</evidence>
<evidence type="ECO:0000313" key="10">
    <source>
        <dbReference type="EMBL" id="MCX2977249.1"/>
    </source>
</evidence>
<proteinExistence type="inferred from homology"/>
<reference evidence="10" key="1">
    <citation type="submission" date="2019-02" db="EMBL/GenBank/DDBJ databases">
        <authorList>
            <person name="Li S.-H."/>
        </authorList>
    </citation>
    <scope>NUCLEOTIDE SEQUENCE</scope>
    <source>
        <strain evidence="10">IMCC11814</strain>
    </source>
</reference>
<comment type="function">
    <text evidence="6">Component of the type II secretion system required for the energy-dependent secretion of extracellular factors such as proteases and toxins from the periplasm.</text>
</comment>
<keyword evidence="11" id="KW-1185">Reference proteome</keyword>
<keyword evidence="4" id="KW-1133">Transmembrane helix</keyword>
<dbReference type="PANTHER" id="PTHR38779:SF2">
    <property type="entry name" value="TYPE II SECRETION SYSTEM PROTEIN I-RELATED"/>
    <property type="match status" value="1"/>
</dbReference>
<keyword evidence="8" id="KW-0732">Signal</keyword>
<accession>A0ABT3T6Z9</accession>
<evidence type="ECO:0000256" key="5">
    <source>
        <dbReference type="ARBA" id="ARBA00023136"/>
    </source>
</evidence>
<dbReference type="Pfam" id="PF02501">
    <property type="entry name" value="T2SSI"/>
    <property type="match status" value="1"/>
</dbReference>
<evidence type="ECO:0000259" key="9">
    <source>
        <dbReference type="Pfam" id="PF02501"/>
    </source>
</evidence>
<dbReference type="InterPro" id="IPR045584">
    <property type="entry name" value="Pilin-like"/>
</dbReference>
<keyword evidence="6" id="KW-0997">Cell inner membrane</keyword>
<comment type="subcellular location">
    <subcellularLocation>
        <location evidence="6">Cell inner membrane</location>
        <topology evidence="6">Single-pass membrane protein</topology>
    </subcellularLocation>
    <subcellularLocation>
        <location evidence="1">Membrane</location>
        <topology evidence="1">Single-pass membrane protein</topology>
    </subcellularLocation>
</comment>
<keyword evidence="5" id="KW-0472">Membrane</keyword>
<dbReference type="Gene3D" id="3.30.1300.30">
    <property type="entry name" value="GSPII I/J protein-like"/>
    <property type="match status" value="1"/>
</dbReference>
<protein>
    <recommendedName>
        <fullName evidence="6">Type II secretion system protein I</fullName>
        <shortName evidence="6">T2SS minor pseudopilin I</shortName>
    </recommendedName>
</protein>
<evidence type="ECO:0000256" key="2">
    <source>
        <dbReference type="ARBA" id="ARBA00022481"/>
    </source>
</evidence>
<evidence type="ECO:0000313" key="11">
    <source>
        <dbReference type="Proteomes" id="UP001143304"/>
    </source>
</evidence>
<gene>
    <name evidence="10" type="primary">gspI</name>
    <name evidence="10" type="ORF">EYC82_07765</name>
</gene>
<keyword evidence="2 6" id="KW-0488">Methylation</keyword>
<comment type="PTM">
    <text evidence="6">Cleaved by prepilin peptidase.</text>
</comment>
<dbReference type="NCBIfam" id="TIGR01707">
    <property type="entry name" value="gspI"/>
    <property type="match status" value="1"/>
</dbReference>
<keyword evidence="6" id="KW-1003">Cell membrane</keyword>
<evidence type="ECO:0000256" key="8">
    <source>
        <dbReference type="SAM" id="SignalP"/>
    </source>
</evidence>
<comment type="similarity">
    <text evidence="6">Belongs to the GSP I family.</text>
</comment>
<evidence type="ECO:0000256" key="6">
    <source>
        <dbReference type="RuleBase" id="RU368030"/>
    </source>
</evidence>